<name>A0AAD8TJM3_LOLMU</name>
<evidence type="ECO:0000256" key="1">
    <source>
        <dbReference type="SAM" id="MobiDB-lite"/>
    </source>
</evidence>
<protein>
    <submittedName>
        <fullName evidence="2">Uncharacterized protein</fullName>
    </submittedName>
</protein>
<dbReference type="PANTHER" id="PTHR10775:SF185">
    <property type="entry name" value="OS08G0208400 PROTEIN"/>
    <property type="match status" value="1"/>
</dbReference>
<dbReference type="AlphaFoldDB" id="A0AAD8TJM3"/>
<organism evidence="2 3">
    <name type="scientific">Lolium multiflorum</name>
    <name type="common">Italian ryegrass</name>
    <name type="synonym">Lolium perenne subsp. multiflorum</name>
    <dbReference type="NCBI Taxonomy" id="4521"/>
    <lineage>
        <taxon>Eukaryota</taxon>
        <taxon>Viridiplantae</taxon>
        <taxon>Streptophyta</taxon>
        <taxon>Embryophyta</taxon>
        <taxon>Tracheophyta</taxon>
        <taxon>Spermatophyta</taxon>
        <taxon>Magnoliopsida</taxon>
        <taxon>Liliopsida</taxon>
        <taxon>Poales</taxon>
        <taxon>Poaceae</taxon>
        <taxon>BOP clade</taxon>
        <taxon>Pooideae</taxon>
        <taxon>Poodae</taxon>
        <taxon>Poeae</taxon>
        <taxon>Poeae Chloroplast Group 2 (Poeae type)</taxon>
        <taxon>Loliodinae</taxon>
        <taxon>Loliinae</taxon>
        <taxon>Lolium</taxon>
    </lineage>
</organism>
<gene>
    <name evidence="2" type="ORF">QYE76_043916</name>
</gene>
<feature type="region of interest" description="Disordered" evidence="1">
    <location>
        <begin position="1"/>
        <end position="33"/>
    </location>
</feature>
<reference evidence="2" key="1">
    <citation type="submission" date="2023-07" db="EMBL/GenBank/DDBJ databases">
        <title>A chromosome-level genome assembly of Lolium multiflorum.</title>
        <authorList>
            <person name="Chen Y."/>
            <person name="Copetti D."/>
            <person name="Kolliker R."/>
            <person name="Studer B."/>
        </authorList>
    </citation>
    <scope>NUCLEOTIDE SEQUENCE</scope>
    <source>
        <strain evidence="2">02402/16</strain>
        <tissue evidence="2">Leaf</tissue>
    </source>
</reference>
<feature type="region of interest" description="Disordered" evidence="1">
    <location>
        <begin position="103"/>
        <end position="161"/>
    </location>
</feature>
<comment type="caution">
    <text evidence="2">The sequence shown here is derived from an EMBL/GenBank/DDBJ whole genome shotgun (WGS) entry which is preliminary data.</text>
</comment>
<dbReference type="Proteomes" id="UP001231189">
    <property type="component" value="Unassembled WGS sequence"/>
</dbReference>
<feature type="compositionally biased region" description="Basic and acidic residues" evidence="1">
    <location>
        <begin position="107"/>
        <end position="130"/>
    </location>
</feature>
<sequence>MAALIFASARSSSSTGSSTAAAPSSAASYQPSAVSCQPSAAASTISASPSFFVAASAATRSASSSVTHRESARSSLWIDHDSGQLEKHLLRRGFMLGFNEEPAANVGHEEEANIGREDEESPEHGVHHEEGEADEGDDASGGDGGGDAESTQTPLTSTLRDPHVQELLLKDTGNAKPEAKLAQMEVHGMTPLYPGCQPEDTRLSVTLECLDMKAEHKWTDISFSDNMKSWHARLPMDNTLPTSIDEAKKRYFVDPKEAKLMQWHAEREKPADDPEKGKILTHLADASQWNALDIEFADEFGSEPRNIRLGMSTDGLNPFGNQSSTHSTWPVFVWPYNLPPGCAQSSVQDYPGYTYVSCQVNHGFKACVKCMDKTPHLQLPKVPGSSKTVFQGTRMWLRLDHPWRKRKDLFNGEEELGRAPRPRSGEEISELLENWEECPAPGKKRPRESPLLGVWKARSVFWDLPYWKILPVAMRWIMDDHVRETLFGLYNFFDVISRKSIGVKQLNRLQEEIVEILCEL</sequence>
<dbReference type="InterPro" id="IPR004242">
    <property type="entry name" value="Transposase_21"/>
</dbReference>
<keyword evidence="3" id="KW-1185">Reference proteome</keyword>
<evidence type="ECO:0000313" key="2">
    <source>
        <dbReference type="EMBL" id="KAK1683068.1"/>
    </source>
</evidence>
<feature type="compositionally biased region" description="Acidic residues" evidence="1">
    <location>
        <begin position="131"/>
        <end position="140"/>
    </location>
</feature>
<dbReference type="EMBL" id="JAUUTY010000002">
    <property type="protein sequence ID" value="KAK1683068.1"/>
    <property type="molecule type" value="Genomic_DNA"/>
</dbReference>
<dbReference type="Pfam" id="PF02992">
    <property type="entry name" value="Transposase_21"/>
    <property type="match status" value="2"/>
</dbReference>
<evidence type="ECO:0000313" key="3">
    <source>
        <dbReference type="Proteomes" id="UP001231189"/>
    </source>
</evidence>
<proteinExistence type="predicted"/>
<dbReference type="PANTHER" id="PTHR10775">
    <property type="entry name" value="OS08G0208400 PROTEIN"/>
    <property type="match status" value="1"/>
</dbReference>
<accession>A0AAD8TJM3</accession>